<accession>A0A517Y0U7</accession>
<organism evidence="1 2">
    <name type="scientific">Urbifossiella limnaea</name>
    <dbReference type="NCBI Taxonomy" id="2528023"/>
    <lineage>
        <taxon>Bacteria</taxon>
        <taxon>Pseudomonadati</taxon>
        <taxon>Planctomycetota</taxon>
        <taxon>Planctomycetia</taxon>
        <taxon>Gemmatales</taxon>
        <taxon>Gemmataceae</taxon>
        <taxon>Urbifossiella</taxon>
    </lineage>
</organism>
<dbReference type="RefSeq" id="WP_145243597.1">
    <property type="nucleotide sequence ID" value="NZ_CP036273.1"/>
</dbReference>
<evidence type="ECO:0000313" key="1">
    <source>
        <dbReference type="EMBL" id="QDU23377.1"/>
    </source>
</evidence>
<dbReference type="EMBL" id="CP036273">
    <property type="protein sequence ID" value="QDU23377.1"/>
    <property type="molecule type" value="Genomic_DNA"/>
</dbReference>
<dbReference type="Proteomes" id="UP000319576">
    <property type="component" value="Chromosome"/>
</dbReference>
<evidence type="ECO:0000313" key="2">
    <source>
        <dbReference type="Proteomes" id="UP000319576"/>
    </source>
</evidence>
<proteinExistence type="predicted"/>
<gene>
    <name evidence="1" type="ORF">ETAA1_53760</name>
</gene>
<dbReference type="KEGG" id="uli:ETAA1_53760"/>
<reference evidence="1 2" key="1">
    <citation type="submission" date="2019-02" db="EMBL/GenBank/DDBJ databases">
        <title>Deep-cultivation of Planctomycetes and their phenomic and genomic characterization uncovers novel biology.</title>
        <authorList>
            <person name="Wiegand S."/>
            <person name="Jogler M."/>
            <person name="Boedeker C."/>
            <person name="Pinto D."/>
            <person name="Vollmers J."/>
            <person name="Rivas-Marin E."/>
            <person name="Kohn T."/>
            <person name="Peeters S.H."/>
            <person name="Heuer A."/>
            <person name="Rast P."/>
            <person name="Oberbeckmann S."/>
            <person name="Bunk B."/>
            <person name="Jeske O."/>
            <person name="Meyerdierks A."/>
            <person name="Storesund J.E."/>
            <person name="Kallscheuer N."/>
            <person name="Luecker S."/>
            <person name="Lage O.M."/>
            <person name="Pohl T."/>
            <person name="Merkel B.J."/>
            <person name="Hornburger P."/>
            <person name="Mueller R.-W."/>
            <person name="Bruemmer F."/>
            <person name="Labrenz M."/>
            <person name="Spormann A.M."/>
            <person name="Op den Camp H."/>
            <person name="Overmann J."/>
            <person name="Amann R."/>
            <person name="Jetten M.S.M."/>
            <person name="Mascher T."/>
            <person name="Medema M.H."/>
            <person name="Devos D.P."/>
            <person name="Kaster A.-K."/>
            <person name="Ovreas L."/>
            <person name="Rohde M."/>
            <person name="Galperin M.Y."/>
            <person name="Jogler C."/>
        </authorList>
    </citation>
    <scope>NUCLEOTIDE SEQUENCE [LARGE SCALE GENOMIC DNA]</scope>
    <source>
        <strain evidence="1 2">ETA_A1</strain>
    </source>
</reference>
<name>A0A517Y0U7_9BACT</name>
<sequence length="158" mass="17418">MSRLAEAVDLIGSPRQVNAENTPACVGLMKEFLRREALWANELDLAGEVPFADLAARAEGGASLEAQYQEMLDTFTYSEAEYRCCLAMLNWYGHSVLSLAVAPPGADDPYLPLLHFFRLGGTFRREHRVFIDINSRETIHSATIQKGDLATAIVSLDG</sequence>
<dbReference type="OrthoDB" id="3699633at2"/>
<protein>
    <submittedName>
        <fullName evidence="1">Uncharacterized protein</fullName>
    </submittedName>
</protein>
<keyword evidence="2" id="KW-1185">Reference proteome</keyword>
<dbReference type="AlphaFoldDB" id="A0A517Y0U7"/>